<sequence>MVSKRPVSEDSLSGPFSDEDLLPITKKLKNTHLSGADGSQYASNLEPVNQNPALTSSIQAPSSPAPSRTSIINSAKTSANFVCAGQGPSEPSGRGEEDTPMDTLEYQPELDQSQNPFYYQPNRLLFEAHLERERQLKP</sequence>
<dbReference type="Proteomes" id="UP000192578">
    <property type="component" value="Unassembled WGS sequence"/>
</dbReference>
<proteinExistence type="predicted"/>
<dbReference type="OrthoDB" id="6365503at2759"/>
<evidence type="ECO:0000256" key="1">
    <source>
        <dbReference type="SAM" id="MobiDB-lite"/>
    </source>
</evidence>
<reference evidence="3" key="1">
    <citation type="submission" date="2017-01" db="EMBL/GenBank/DDBJ databases">
        <title>Comparative genomics of anhydrobiosis in the tardigrade Hypsibius dujardini.</title>
        <authorList>
            <person name="Yoshida Y."/>
            <person name="Koutsovoulos G."/>
            <person name="Laetsch D."/>
            <person name="Stevens L."/>
            <person name="Kumar S."/>
            <person name="Horikawa D."/>
            <person name="Ishino K."/>
            <person name="Komine S."/>
            <person name="Tomita M."/>
            <person name="Blaxter M."/>
            <person name="Arakawa K."/>
        </authorList>
    </citation>
    <scope>NUCLEOTIDE SEQUENCE [LARGE SCALE GENOMIC DNA]</scope>
    <source>
        <strain evidence="3">Z151</strain>
    </source>
</reference>
<feature type="region of interest" description="Disordered" evidence="1">
    <location>
        <begin position="1"/>
        <end position="70"/>
    </location>
</feature>
<gene>
    <name evidence="2" type="ORF">BV898_12439</name>
</gene>
<dbReference type="EMBL" id="MTYJ01000126">
    <property type="protein sequence ID" value="OQV13328.1"/>
    <property type="molecule type" value="Genomic_DNA"/>
</dbReference>
<protein>
    <submittedName>
        <fullName evidence="2">Uncharacterized protein</fullName>
    </submittedName>
</protein>
<comment type="caution">
    <text evidence="2">The sequence shown here is derived from an EMBL/GenBank/DDBJ whole genome shotgun (WGS) entry which is preliminary data.</text>
</comment>
<evidence type="ECO:0000313" key="3">
    <source>
        <dbReference type="Proteomes" id="UP000192578"/>
    </source>
</evidence>
<dbReference type="AlphaFoldDB" id="A0A1W0WDR0"/>
<evidence type="ECO:0000313" key="2">
    <source>
        <dbReference type="EMBL" id="OQV13328.1"/>
    </source>
</evidence>
<accession>A0A1W0WDR0</accession>
<organism evidence="2 3">
    <name type="scientific">Hypsibius exemplaris</name>
    <name type="common">Freshwater tardigrade</name>
    <dbReference type="NCBI Taxonomy" id="2072580"/>
    <lineage>
        <taxon>Eukaryota</taxon>
        <taxon>Metazoa</taxon>
        <taxon>Ecdysozoa</taxon>
        <taxon>Tardigrada</taxon>
        <taxon>Eutardigrada</taxon>
        <taxon>Parachela</taxon>
        <taxon>Hypsibioidea</taxon>
        <taxon>Hypsibiidae</taxon>
        <taxon>Hypsibius</taxon>
    </lineage>
</organism>
<keyword evidence="3" id="KW-1185">Reference proteome</keyword>
<name>A0A1W0WDR0_HYPEX</name>
<feature type="compositionally biased region" description="Polar residues" evidence="1">
    <location>
        <begin position="40"/>
        <end position="59"/>
    </location>
</feature>